<dbReference type="RefSeq" id="WP_224972967.1">
    <property type="nucleotide sequence ID" value="NZ_JAYJJU010000026.1"/>
</dbReference>
<evidence type="ECO:0000313" key="6">
    <source>
        <dbReference type="EMBL" id="MEB3034084.1"/>
    </source>
</evidence>
<evidence type="ECO:0000256" key="4">
    <source>
        <dbReference type="ARBA" id="ARBA00023136"/>
    </source>
</evidence>
<evidence type="ECO:0000256" key="2">
    <source>
        <dbReference type="ARBA" id="ARBA00022692"/>
    </source>
</evidence>
<dbReference type="Proteomes" id="UP001298593">
    <property type="component" value="Unassembled WGS sequence"/>
</dbReference>
<feature type="transmembrane region" description="Helical" evidence="5">
    <location>
        <begin position="20"/>
        <end position="38"/>
    </location>
</feature>
<dbReference type="Pfam" id="PF20401">
    <property type="entry name" value="Rhomboid_2"/>
    <property type="match status" value="1"/>
</dbReference>
<keyword evidence="2 5" id="KW-0812">Transmembrane</keyword>
<protein>
    <submittedName>
        <fullName evidence="6">Rhomboid-like protein</fullName>
    </submittedName>
</protein>
<gene>
    <name evidence="6" type="ORF">KV113_21330</name>
</gene>
<reference evidence="6 7" key="1">
    <citation type="submission" date="2023-12" db="EMBL/GenBank/DDBJ databases">
        <title>Description of new species of Mycobacterium terrae complex isolated from sewage at the Sao Paulo Zoological Park Foundation in Brazil.</title>
        <authorList>
            <person name="Romagnoli C.L."/>
            <person name="Conceicao E.C."/>
            <person name="Machado E."/>
            <person name="Barreto L.B.P.F."/>
            <person name="Sharma A."/>
            <person name="Silva N.M."/>
            <person name="Marques L.E."/>
            <person name="Juliana M.A."/>
            <person name="Lourenco M.C.S."/>
            <person name="Digiampietri L.A."/>
            <person name="Suffys P.N."/>
            <person name="Viana-Niero C."/>
        </authorList>
    </citation>
    <scope>NUCLEOTIDE SEQUENCE [LARGE SCALE GENOMIC DNA]</scope>
    <source>
        <strain evidence="6 7">MYC340</strain>
    </source>
</reference>
<feature type="transmembrane region" description="Helical" evidence="5">
    <location>
        <begin position="101"/>
        <end position="121"/>
    </location>
</feature>
<name>A0ABU5Y1F4_9MYCO</name>
<evidence type="ECO:0000256" key="3">
    <source>
        <dbReference type="ARBA" id="ARBA00022989"/>
    </source>
</evidence>
<accession>A0ABU5Y1F4</accession>
<evidence type="ECO:0000256" key="1">
    <source>
        <dbReference type="ARBA" id="ARBA00004141"/>
    </source>
</evidence>
<organism evidence="6 7">
    <name type="scientific">[Mycobacterium] nativiensis</name>
    <dbReference type="NCBI Taxonomy" id="2855503"/>
    <lineage>
        <taxon>Bacteria</taxon>
        <taxon>Bacillati</taxon>
        <taxon>Actinomycetota</taxon>
        <taxon>Actinomycetes</taxon>
        <taxon>Mycobacteriales</taxon>
        <taxon>Mycobacteriaceae</taxon>
        <taxon>Mycolicibacter</taxon>
    </lineage>
</organism>
<feature type="transmembrane region" description="Helical" evidence="5">
    <location>
        <begin position="159"/>
        <end position="176"/>
    </location>
</feature>
<keyword evidence="3 5" id="KW-1133">Transmembrane helix</keyword>
<dbReference type="InterPro" id="IPR035952">
    <property type="entry name" value="Rhomboid-like_sf"/>
</dbReference>
<sequence>MTDVKARLSAAWHFVHTAPLTYLWLAALAVTTAIQHMVGRHLHTMLVEQSTNLHHLATDPLEVLVSSLLWIDGKDWSPYLVLFTLFLAPAEHWLGHLRWLMVGLISHVGATYISEGALYVLIHLHRESERLTYARDIGVSYFLVGVMAVLTYRIRRPWRWFYLAGLVVIFTVPLVINPDFTAIGHAAALVIGLCCYPLTHHHPTRVDMHARSGPAH</sequence>
<keyword evidence="4 5" id="KW-0472">Membrane</keyword>
<evidence type="ECO:0000313" key="7">
    <source>
        <dbReference type="Proteomes" id="UP001298593"/>
    </source>
</evidence>
<feature type="transmembrane region" description="Helical" evidence="5">
    <location>
        <begin position="76"/>
        <end position="94"/>
    </location>
</feature>
<comment type="subcellular location">
    <subcellularLocation>
        <location evidence="1">Membrane</location>
        <topology evidence="1">Multi-pass membrane protein</topology>
    </subcellularLocation>
</comment>
<dbReference type="InterPro" id="IPR046862">
    <property type="entry name" value="Rhomboid_2"/>
</dbReference>
<evidence type="ECO:0000256" key="5">
    <source>
        <dbReference type="SAM" id="Phobius"/>
    </source>
</evidence>
<keyword evidence="7" id="KW-1185">Reference proteome</keyword>
<comment type="caution">
    <text evidence="6">The sequence shown here is derived from an EMBL/GenBank/DDBJ whole genome shotgun (WGS) entry which is preliminary data.</text>
</comment>
<proteinExistence type="predicted"/>
<dbReference type="SUPFAM" id="SSF144091">
    <property type="entry name" value="Rhomboid-like"/>
    <property type="match status" value="1"/>
</dbReference>
<feature type="transmembrane region" description="Helical" evidence="5">
    <location>
        <begin position="133"/>
        <end position="152"/>
    </location>
</feature>
<dbReference type="EMBL" id="JAYJJU010000026">
    <property type="protein sequence ID" value="MEB3034084.1"/>
    <property type="molecule type" value="Genomic_DNA"/>
</dbReference>